<dbReference type="InterPro" id="IPR033708">
    <property type="entry name" value="Anticodon_Ile_BEm"/>
</dbReference>
<feature type="non-terminal residue" evidence="17">
    <location>
        <position position="737"/>
    </location>
</feature>
<evidence type="ECO:0000256" key="4">
    <source>
        <dbReference type="ARBA" id="ARBA00022598"/>
    </source>
</evidence>
<comment type="catalytic activity">
    <reaction evidence="12">
        <text>tRNA(Ile) + L-isoleucine + ATP = L-isoleucyl-tRNA(Ile) + AMP + diphosphate</text>
        <dbReference type="Rhea" id="RHEA:11060"/>
        <dbReference type="Rhea" id="RHEA-COMP:9666"/>
        <dbReference type="Rhea" id="RHEA-COMP:9695"/>
        <dbReference type="ChEBI" id="CHEBI:30616"/>
        <dbReference type="ChEBI" id="CHEBI:33019"/>
        <dbReference type="ChEBI" id="CHEBI:58045"/>
        <dbReference type="ChEBI" id="CHEBI:78442"/>
        <dbReference type="ChEBI" id="CHEBI:78528"/>
        <dbReference type="ChEBI" id="CHEBI:456215"/>
        <dbReference type="EC" id="6.1.1.5"/>
    </reaction>
</comment>
<protein>
    <recommendedName>
        <fullName evidence="2 13">Isoleucine--tRNA ligase</fullName>
        <ecNumber evidence="2 13">6.1.1.5</ecNumber>
    </recommendedName>
</protein>
<evidence type="ECO:0000256" key="5">
    <source>
        <dbReference type="ARBA" id="ARBA00022723"/>
    </source>
</evidence>
<evidence type="ECO:0000256" key="8">
    <source>
        <dbReference type="ARBA" id="ARBA00022840"/>
    </source>
</evidence>
<dbReference type="PRINTS" id="PR00984">
    <property type="entry name" value="TRNASYNTHILE"/>
</dbReference>
<dbReference type="InterPro" id="IPR009008">
    <property type="entry name" value="Val/Leu/Ile-tRNA-synth_edit"/>
</dbReference>
<dbReference type="Gene3D" id="3.40.50.620">
    <property type="entry name" value="HUPs"/>
    <property type="match status" value="2"/>
</dbReference>
<dbReference type="CDD" id="cd07960">
    <property type="entry name" value="Anticodon_Ia_Ile_BEm"/>
    <property type="match status" value="1"/>
</dbReference>
<dbReference type="GO" id="GO:0046872">
    <property type="term" value="F:metal ion binding"/>
    <property type="evidence" value="ECO:0007669"/>
    <property type="project" value="UniProtKB-KW"/>
</dbReference>
<evidence type="ECO:0000256" key="9">
    <source>
        <dbReference type="ARBA" id="ARBA00022917"/>
    </source>
</evidence>
<dbReference type="HAMAP" id="MF_02002">
    <property type="entry name" value="Ile_tRNA_synth_type1"/>
    <property type="match status" value="1"/>
</dbReference>
<evidence type="ECO:0000256" key="2">
    <source>
        <dbReference type="ARBA" id="ARBA00013165"/>
    </source>
</evidence>
<dbReference type="GO" id="GO:0006428">
    <property type="term" value="P:isoleucyl-tRNA aminoacylation"/>
    <property type="evidence" value="ECO:0007669"/>
    <property type="project" value="UniProtKB-UniRule"/>
</dbReference>
<feature type="domain" description="Methionyl/Valyl/Leucyl/Isoleucyl-tRNA synthetase anticodon-binding" evidence="16">
    <location>
        <begin position="685"/>
        <end position="736"/>
    </location>
</feature>
<dbReference type="GO" id="GO:0000049">
    <property type="term" value="F:tRNA binding"/>
    <property type="evidence" value="ECO:0007669"/>
    <property type="project" value="InterPro"/>
</dbReference>
<keyword evidence="7" id="KW-0862">Zinc</keyword>
<evidence type="ECO:0000256" key="1">
    <source>
        <dbReference type="ARBA" id="ARBA00006887"/>
    </source>
</evidence>
<dbReference type="FunFam" id="3.40.50.620:FF:000152">
    <property type="entry name" value="Isoleucine--tRNA ligase"/>
    <property type="match status" value="1"/>
</dbReference>
<evidence type="ECO:0000256" key="13">
    <source>
        <dbReference type="NCBIfam" id="TIGR00392"/>
    </source>
</evidence>
<comment type="caution">
    <text evidence="17">The sequence shown here is derived from an EMBL/GenBank/DDBJ whole genome shotgun (WGS) entry which is preliminary data.</text>
</comment>
<gene>
    <name evidence="17" type="ORF">ENF32_05505</name>
</gene>
<evidence type="ECO:0000259" key="16">
    <source>
        <dbReference type="Pfam" id="PF08264"/>
    </source>
</evidence>
<comment type="similarity">
    <text evidence="1">Belongs to the class-I aminoacyl-tRNA synthetase family. IleS type 1 subfamily.</text>
</comment>
<dbReference type="GO" id="GO:0005524">
    <property type="term" value="F:ATP binding"/>
    <property type="evidence" value="ECO:0007669"/>
    <property type="project" value="UniProtKB-KW"/>
</dbReference>
<name>A0A7C0Y983_9BACT</name>
<dbReference type="FunFam" id="3.40.50.620:FF:000048">
    <property type="entry name" value="Isoleucine--tRNA ligase"/>
    <property type="match status" value="1"/>
</dbReference>
<evidence type="ECO:0000256" key="11">
    <source>
        <dbReference type="ARBA" id="ARBA00025217"/>
    </source>
</evidence>
<dbReference type="InterPro" id="IPR014729">
    <property type="entry name" value="Rossmann-like_a/b/a_fold"/>
</dbReference>
<dbReference type="AlphaFoldDB" id="A0A7C0Y983"/>
<dbReference type="InterPro" id="IPR002301">
    <property type="entry name" value="Ile-tRNA-ligase"/>
</dbReference>
<dbReference type="EMBL" id="DQWS01000205">
    <property type="protein sequence ID" value="HDD53506.1"/>
    <property type="molecule type" value="Genomic_DNA"/>
</dbReference>
<keyword evidence="6 14" id="KW-0547">Nucleotide-binding</keyword>
<evidence type="ECO:0000256" key="12">
    <source>
        <dbReference type="ARBA" id="ARBA00048359"/>
    </source>
</evidence>
<dbReference type="Gene3D" id="1.10.730.20">
    <property type="match status" value="1"/>
</dbReference>
<evidence type="ECO:0000256" key="10">
    <source>
        <dbReference type="ARBA" id="ARBA00023146"/>
    </source>
</evidence>
<dbReference type="InterPro" id="IPR050081">
    <property type="entry name" value="Ile-tRNA_ligase"/>
</dbReference>
<dbReference type="Gene3D" id="3.90.740.10">
    <property type="entry name" value="Valyl/Leucyl/Isoleucyl-tRNA synthetase, editing domain"/>
    <property type="match status" value="1"/>
</dbReference>
<dbReference type="EC" id="6.1.1.5" evidence="2 13"/>
<evidence type="ECO:0000256" key="3">
    <source>
        <dbReference type="ARBA" id="ARBA00022490"/>
    </source>
</evidence>
<keyword evidence="10 14" id="KW-0030">Aminoacyl-tRNA synthetase</keyword>
<evidence type="ECO:0000256" key="14">
    <source>
        <dbReference type="RuleBase" id="RU363035"/>
    </source>
</evidence>
<reference evidence="17" key="1">
    <citation type="journal article" date="2020" name="mSystems">
        <title>Genome- and Community-Level Interaction Insights into Carbon Utilization and Element Cycling Functions of Hydrothermarchaeota in Hydrothermal Sediment.</title>
        <authorList>
            <person name="Zhou Z."/>
            <person name="Liu Y."/>
            <person name="Xu W."/>
            <person name="Pan J."/>
            <person name="Luo Z.H."/>
            <person name="Li M."/>
        </authorList>
    </citation>
    <scope>NUCLEOTIDE SEQUENCE [LARGE SCALE GENOMIC DNA]</scope>
    <source>
        <strain evidence="17">HyVt-115</strain>
    </source>
</reference>
<feature type="domain" description="Aminoacyl-tRNA synthetase class Ia" evidence="15">
    <location>
        <begin position="27"/>
        <end position="641"/>
    </location>
</feature>
<evidence type="ECO:0000259" key="15">
    <source>
        <dbReference type="Pfam" id="PF00133"/>
    </source>
</evidence>
<dbReference type="PANTHER" id="PTHR42765:SF1">
    <property type="entry name" value="ISOLEUCINE--TRNA LIGASE, MITOCHONDRIAL"/>
    <property type="match status" value="1"/>
</dbReference>
<keyword evidence="8 14" id="KW-0067">ATP-binding</keyword>
<dbReference type="PANTHER" id="PTHR42765">
    <property type="entry name" value="SOLEUCYL-TRNA SYNTHETASE"/>
    <property type="match status" value="1"/>
</dbReference>
<comment type="function">
    <text evidence="11">Catalyzes the attachment of isoleucine to tRNA(Ile). As IleRS can inadvertently accommodate and process structurally similar amino acids such as valine, to avoid such errors it has two additional distinct tRNA(Ile)-dependent editing activities. One activity is designated as 'pretransfer' editing and involves the hydrolysis of activated Val-AMP. The other activity is designated 'posttransfer' editing and involves deacylation of mischarged Val-tRNA(Ile).</text>
</comment>
<sequence length="737" mass="85260">MDYKDTLNLPKTAFPMKARLSKREPEFLKKWEKMDIYRKLREARKGRPFYILHDGPPYANGHIHIGHALNKILKDFINKSKAMEGYDIPYVPGWDCHGLPIEHQVEKELGPKKREMTKDQIRQVCREYADKFIDIQREEFKRLGVFGDWENPYITMDYRYEAIIVKELGKFFEEGLIYQGKKPVYWCISCRTALAEAEVEYGDHTSPSIYVKFPAKDDFSQVFPQAMDKKVYVLIWTTTPWTLPANLAIALHPDFDYVALEVKSEAWIMAKGLIEEVMGKLGVTDYRILGEAKGKDLEGLKCLHPFEPRESVIILADYVTLIQGTGCVHTAPGHGQEDYESGLAYGLDVYNPVKDDGTFDDTVSHFQGVLVWEANPMVTNLLKEKGLLLLEEPITHSYPHCWRCKEPVIFRATTQWFISMEAKNLRQKCLKEIEKVKWVPSWGKHRIRDMVEQRPDWCISRQRAWGVPITVLVCQGCDHVVATKELFQRVGELTEKEGADVWFRRPPQDFLPPGFSCPQCGGNDFKKVEDILDVWFDSGTSHAAVLEDRDELEWPADMYLEGSDQHRGWFQSSLIEAVATRGKAPFKTVLTHGFVVDGEGRKMSKSLGNVIAPQDVIDKYGADILRLWVAAEDYTEDVRISETILRGLVDTYRKIRNTIRFLLGNLHDFDPAIDLLDYQDMLEMDRWILQRFQVIVDRVRKAYNSFQFHKVHHILHAFCTVDLSSVYLDVAKERLYI</sequence>
<evidence type="ECO:0000313" key="17">
    <source>
        <dbReference type="EMBL" id="HDD53506.1"/>
    </source>
</evidence>
<dbReference type="Proteomes" id="UP000885690">
    <property type="component" value="Unassembled WGS sequence"/>
</dbReference>
<dbReference type="Gene3D" id="1.10.10.830">
    <property type="entry name" value="Ile-tRNA synthetase CP2 domain-like"/>
    <property type="match status" value="1"/>
</dbReference>
<proteinExistence type="inferred from homology"/>
<dbReference type="SUPFAM" id="SSF50677">
    <property type="entry name" value="ValRS/IleRS/LeuRS editing domain"/>
    <property type="match status" value="1"/>
</dbReference>
<dbReference type="InterPro" id="IPR013155">
    <property type="entry name" value="M/V/L/I-tRNA-synth_anticd-bd"/>
</dbReference>
<dbReference type="InterPro" id="IPR009080">
    <property type="entry name" value="tRNAsynth_Ia_anticodon-bd"/>
</dbReference>
<evidence type="ECO:0000256" key="7">
    <source>
        <dbReference type="ARBA" id="ARBA00022833"/>
    </source>
</evidence>
<dbReference type="InterPro" id="IPR023585">
    <property type="entry name" value="Ile-tRNA-ligase_type1"/>
</dbReference>
<dbReference type="CDD" id="cd00818">
    <property type="entry name" value="IleRS_core"/>
    <property type="match status" value="1"/>
</dbReference>
<keyword evidence="9 14" id="KW-0648">Protein biosynthesis</keyword>
<dbReference type="SUPFAM" id="SSF52374">
    <property type="entry name" value="Nucleotidylyl transferase"/>
    <property type="match status" value="1"/>
</dbReference>
<dbReference type="PROSITE" id="PS00178">
    <property type="entry name" value="AA_TRNA_LIGASE_I"/>
    <property type="match status" value="1"/>
</dbReference>
<dbReference type="InterPro" id="IPR002300">
    <property type="entry name" value="aa-tRNA-synth_Ia"/>
</dbReference>
<dbReference type="InterPro" id="IPR001412">
    <property type="entry name" value="aa-tRNA-synth_I_CS"/>
</dbReference>
<dbReference type="SUPFAM" id="SSF47323">
    <property type="entry name" value="Anticodon-binding domain of a subclass of class I aminoacyl-tRNA synthetases"/>
    <property type="match status" value="1"/>
</dbReference>
<evidence type="ECO:0000256" key="6">
    <source>
        <dbReference type="ARBA" id="ARBA00022741"/>
    </source>
</evidence>
<organism evidence="17">
    <name type="scientific">Thermosulfidibacter takaii</name>
    <dbReference type="NCBI Taxonomy" id="412593"/>
    <lineage>
        <taxon>Bacteria</taxon>
        <taxon>Pseudomonadati</taxon>
        <taxon>Thermosulfidibacterota</taxon>
        <taxon>Thermosulfidibacteria</taxon>
        <taxon>Thermosulfidibacterales</taxon>
        <taxon>Thermosulfidibacteraceae</taxon>
    </lineage>
</organism>
<keyword evidence="4 14" id="KW-0436">Ligase</keyword>
<dbReference type="Pfam" id="PF08264">
    <property type="entry name" value="Anticodon_1"/>
    <property type="match status" value="1"/>
</dbReference>
<keyword evidence="5" id="KW-0479">Metal-binding</keyword>
<dbReference type="GO" id="GO:0002161">
    <property type="term" value="F:aminoacyl-tRNA deacylase activity"/>
    <property type="evidence" value="ECO:0007669"/>
    <property type="project" value="InterPro"/>
</dbReference>
<dbReference type="GO" id="GO:0004822">
    <property type="term" value="F:isoleucine-tRNA ligase activity"/>
    <property type="evidence" value="ECO:0007669"/>
    <property type="project" value="UniProtKB-UniRule"/>
</dbReference>
<keyword evidence="3" id="KW-0963">Cytoplasm</keyword>
<dbReference type="GO" id="GO:0005829">
    <property type="term" value="C:cytosol"/>
    <property type="evidence" value="ECO:0007669"/>
    <property type="project" value="TreeGrafter"/>
</dbReference>
<dbReference type="Pfam" id="PF00133">
    <property type="entry name" value="tRNA-synt_1"/>
    <property type="match status" value="1"/>
</dbReference>
<accession>A0A7C0Y983</accession>
<dbReference type="NCBIfam" id="TIGR00392">
    <property type="entry name" value="ileS"/>
    <property type="match status" value="1"/>
</dbReference>